<sequence>MSPGSVKPSFHDVARWSSSCMRDTVTRPGSVKHETAGDEQGQVGQCQGGFTGSLKKKTMMGWGSALRREGGRAGLEGEERGVRGWVSGVTPSGTGHPCVKSHHWTCEIATGQVSPPDSATCRRWLICVPHITFT</sequence>
<feature type="region of interest" description="Disordered" evidence="1">
    <location>
        <begin position="21"/>
        <end position="50"/>
    </location>
</feature>
<evidence type="ECO:0000313" key="3">
    <source>
        <dbReference type="Proteomes" id="UP001519460"/>
    </source>
</evidence>
<dbReference type="EMBL" id="JACVVK020000046">
    <property type="protein sequence ID" value="KAK7499177.1"/>
    <property type="molecule type" value="Genomic_DNA"/>
</dbReference>
<protein>
    <submittedName>
        <fullName evidence="2">Uncharacterized protein</fullName>
    </submittedName>
</protein>
<evidence type="ECO:0000313" key="2">
    <source>
        <dbReference type="EMBL" id="KAK7499177.1"/>
    </source>
</evidence>
<name>A0ABD0LIM7_9CAEN</name>
<proteinExistence type="predicted"/>
<gene>
    <name evidence="2" type="ORF">BaRGS_00009724</name>
</gene>
<dbReference type="AlphaFoldDB" id="A0ABD0LIM7"/>
<reference evidence="2 3" key="1">
    <citation type="journal article" date="2023" name="Sci. Data">
        <title>Genome assembly of the Korean intertidal mud-creeper Batillaria attramentaria.</title>
        <authorList>
            <person name="Patra A.K."/>
            <person name="Ho P.T."/>
            <person name="Jun S."/>
            <person name="Lee S.J."/>
            <person name="Kim Y."/>
            <person name="Won Y.J."/>
        </authorList>
    </citation>
    <scope>NUCLEOTIDE SEQUENCE [LARGE SCALE GENOMIC DNA]</scope>
    <source>
        <strain evidence="2">Wonlab-2016</strain>
    </source>
</reference>
<keyword evidence="3" id="KW-1185">Reference proteome</keyword>
<dbReference type="Proteomes" id="UP001519460">
    <property type="component" value="Unassembled WGS sequence"/>
</dbReference>
<comment type="caution">
    <text evidence="2">The sequence shown here is derived from an EMBL/GenBank/DDBJ whole genome shotgun (WGS) entry which is preliminary data.</text>
</comment>
<evidence type="ECO:0000256" key="1">
    <source>
        <dbReference type="SAM" id="MobiDB-lite"/>
    </source>
</evidence>
<accession>A0ABD0LIM7</accession>
<organism evidence="2 3">
    <name type="scientific">Batillaria attramentaria</name>
    <dbReference type="NCBI Taxonomy" id="370345"/>
    <lineage>
        <taxon>Eukaryota</taxon>
        <taxon>Metazoa</taxon>
        <taxon>Spiralia</taxon>
        <taxon>Lophotrochozoa</taxon>
        <taxon>Mollusca</taxon>
        <taxon>Gastropoda</taxon>
        <taxon>Caenogastropoda</taxon>
        <taxon>Sorbeoconcha</taxon>
        <taxon>Cerithioidea</taxon>
        <taxon>Batillariidae</taxon>
        <taxon>Batillaria</taxon>
    </lineage>
</organism>